<keyword evidence="3" id="KW-1185">Reference proteome</keyword>
<feature type="compositionally biased region" description="Pro residues" evidence="1">
    <location>
        <begin position="181"/>
        <end position="195"/>
    </location>
</feature>
<sequence length="246" mass="27233">MAVECHFPDGERRTAEVESCTTGEELAELILKDRGIDDPKGWSVDLESSDWHCSLAGRDYVLDLISETGIPTCLSFVSILITDDTFTCRKVAAKALQKSPHKFSFVEHQPAPSSPLHTQREDALSAATSARFANVSSQGQAEDYLVQRSRLGSNSVYVESAPPAPPFPQVFIPPAPPPPPAFVPPPPPPPPPVVPPSERVILRRKPTKKDKDRKKRDSGSPQLSMAEVVAKARKMREQRERVLFYW</sequence>
<evidence type="ECO:0000313" key="2">
    <source>
        <dbReference type="EMBL" id="KAJ7340292.1"/>
    </source>
</evidence>
<reference evidence="2" key="1">
    <citation type="submission" date="2023-01" db="EMBL/GenBank/DDBJ databases">
        <title>Genome assembly of the deep-sea coral Lophelia pertusa.</title>
        <authorList>
            <person name="Herrera S."/>
            <person name="Cordes E."/>
        </authorList>
    </citation>
    <scope>NUCLEOTIDE SEQUENCE</scope>
    <source>
        <strain evidence="2">USNM1676648</strain>
        <tissue evidence="2">Polyp</tissue>
    </source>
</reference>
<dbReference type="Gene3D" id="3.10.20.90">
    <property type="entry name" value="Phosphatidylinositol 3-kinase Catalytic Subunit, Chain A, domain 1"/>
    <property type="match status" value="1"/>
</dbReference>
<dbReference type="EMBL" id="MU827778">
    <property type="protein sequence ID" value="KAJ7340292.1"/>
    <property type="molecule type" value="Genomic_DNA"/>
</dbReference>
<dbReference type="Pfam" id="PF21989">
    <property type="entry name" value="RA_2"/>
    <property type="match status" value="1"/>
</dbReference>
<dbReference type="OrthoDB" id="8182952at2759"/>
<protein>
    <submittedName>
        <fullName evidence="2">MyTH4 domain</fullName>
    </submittedName>
</protein>
<gene>
    <name evidence="2" type="primary">myo15b</name>
    <name evidence="2" type="ORF">OS493_003025</name>
</gene>
<organism evidence="2 3">
    <name type="scientific">Desmophyllum pertusum</name>
    <dbReference type="NCBI Taxonomy" id="174260"/>
    <lineage>
        <taxon>Eukaryota</taxon>
        <taxon>Metazoa</taxon>
        <taxon>Cnidaria</taxon>
        <taxon>Anthozoa</taxon>
        <taxon>Hexacorallia</taxon>
        <taxon>Scleractinia</taxon>
        <taxon>Caryophylliina</taxon>
        <taxon>Caryophylliidae</taxon>
        <taxon>Desmophyllum</taxon>
    </lineage>
</organism>
<accession>A0A9W9YJK9</accession>
<evidence type="ECO:0000256" key="1">
    <source>
        <dbReference type="SAM" id="MobiDB-lite"/>
    </source>
</evidence>
<comment type="caution">
    <text evidence="2">The sequence shown here is derived from an EMBL/GenBank/DDBJ whole genome shotgun (WGS) entry which is preliminary data.</text>
</comment>
<dbReference type="AlphaFoldDB" id="A0A9W9YJK9"/>
<feature type="region of interest" description="Disordered" evidence="1">
    <location>
        <begin position="106"/>
        <end position="127"/>
    </location>
</feature>
<feature type="region of interest" description="Disordered" evidence="1">
    <location>
        <begin position="181"/>
        <end position="228"/>
    </location>
</feature>
<dbReference type="Proteomes" id="UP001163046">
    <property type="component" value="Unassembled WGS sequence"/>
</dbReference>
<feature type="compositionally biased region" description="Basic residues" evidence="1">
    <location>
        <begin position="202"/>
        <end position="216"/>
    </location>
</feature>
<name>A0A9W9YJK9_9CNID</name>
<proteinExistence type="predicted"/>
<evidence type="ECO:0000313" key="3">
    <source>
        <dbReference type="Proteomes" id="UP001163046"/>
    </source>
</evidence>